<evidence type="ECO:0000313" key="2">
    <source>
        <dbReference type="EMBL" id="MBB3929131.1"/>
    </source>
</evidence>
<dbReference type="Pfam" id="PF09923">
    <property type="entry name" value="DUF2155"/>
    <property type="match status" value="1"/>
</dbReference>
<sequence>MKSSYLRPFLRTMAVAALFAAAGIQQASAERITNPVAEFAGLDKITGRIITFDVYMDETVQFGALQVTPRVCYSRPPTDPPRTDAFVEVDEITLQRKVRRIFTGWMFADSPGLHAVDHAVYDVWLASCKTSSTVSKPSSK</sequence>
<evidence type="ECO:0008006" key="4">
    <source>
        <dbReference type="Google" id="ProtNLM"/>
    </source>
</evidence>
<reference evidence="2 3" key="1">
    <citation type="submission" date="2020-08" db="EMBL/GenBank/DDBJ databases">
        <title>Genomic Encyclopedia of Type Strains, Phase IV (KMG-IV): sequencing the most valuable type-strain genomes for metagenomic binning, comparative biology and taxonomic classification.</title>
        <authorList>
            <person name="Goeker M."/>
        </authorList>
    </citation>
    <scope>NUCLEOTIDE SEQUENCE [LARGE SCALE GENOMIC DNA]</scope>
    <source>
        <strain evidence="2 3">DSM 25966</strain>
    </source>
</reference>
<dbReference type="Proteomes" id="UP000553963">
    <property type="component" value="Unassembled WGS sequence"/>
</dbReference>
<name>A0A840AJL9_9HYPH</name>
<accession>A0A840AJL9</accession>
<evidence type="ECO:0000256" key="1">
    <source>
        <dbReference type="SAM" id="SignalP"/>
    </source>
</evidence>
<comment type="caution">
    <text evidence="2">The sequence shown here is derived from an EMBL/GenBank/DDBJ whole genome shotgun (WGS) entry which is preliminary data.</text>
</comment>
<feature type="chain" id="PRO_5032960516" description="Glycosyl hydrolase family 5" evidence="1">
    <location>
        <begin position="30"/>
        <end position="140"/>
    </location>
</feature>
<dbReference type="InterPro" id="IPR019225">
    <property type="entry name" value="DUF2155"/>
</dbReference>
<keyword evidence="3" id="KW-1185">Reference proteome</keyword>
<keyword evidence="1" id="KW-0732">Signal</keyword>
<evidence type="ECO:0000313" key="3">
    <source>
        <dbReference type="Proteomes" id="UP000553963"/>
    </source>
</evidence>
<feature type="signal peptide" evidence="1">
    <location>
        <begin position="1"/>
        <end position="29"/>
    </location>
</feature>
<dbReference type="EMBL" id="JACIDS010000001">
    <property type="protein sequence ID" value="MBB3929131.1"/>
    <property type="molecule type" value="Genomic_DNA"/>
</dbReference>
<gene>
    <name evidence="2" type="ORF">GGR25_000150</name>
</gene>
<protein>
    <recommendedName>
        <fullName evidence="4">Glycosyl hydrolase family 5</fullName>
    </recommendedName>
</protein>
<proteinExistence type="predicted"/>
<organism evidence="2 3">
    <name type="scientific">Kaistia hirudinis</name>
    <dbReference type="NCBI Taxonomy" id="1293440"/>
    <lineage>
        <taxon>Bacteria</taxon>
        <taxon>Pseudomonadati</taxon>
        <taxon>Pseudomonadota</taxon>
        <taxon>Alphaproteobacteria</taxon>
        <taxon>Hyphomicrobiales</taxon>
        <taxon>Kaistiaceae</taxon>
        <taxon>Kaistia</taxon>
    </lineage>
</organism>
<dbReference type="AlphaFoldDB" id="A0A840AJL9"/>
<dbReference type="RefSeq" id="WP_380147654.1">
    <property type="nucleotide sequence ID" value="NZ_JACIDS010000001.1"/>
</dbReference>